<comment type="caution">
    <text evidence="2">The sequence shown here is derived from an EMBL/GenBank/DDBJ whole genome shotgun (WGS) entry which is preliminary data.</text>
</comment>
<reference evidence="2" key="1">
    <citation type="submission" date="2020-03" db="EMBL/GenBank/DDBJ databases">
        <title>Draft Genome Sequence of Cylindrodendrum hubeiense.</title>
        <authorList>
            <person name="Buettner E."/>
            <person name="Kellner H."/>
        </authorList>
    </citation>
    <scope>NUCLEOTIDE SEQUENCE</scope>
    <source>
        <strain evidence="2">IHI 201604</strain>
    </source>
</reference>
<sequence length="421" mass="46002">MNATKRCAQEISSADDANPIDEVTPPLRKAPRRYGSPSSQSTMRDGNNSPREQSFAEFLANTVPVALIDPEVLEFLVYQSNVRLNLAKREGISITEISIGDDCLPVWPGFTWDPAVESLHSAIQHRLADLEIAQGLGNLVRNDVIYKGNRKLNEARQSGVQLEGIVIGNGLLPVWGDDTVQHQGSEHGGSEVDELSHITNNLCLSTSSTCVESASDATMATLVDSEASRSPVVLTSPGSFDSDSSDSDSDSGFDSDAENIPPRQEDNGIFAIPLNNHVHDQVYYSEDDDALNVVHDVEVIGSPRGRSIVDLEVFVADDDDEVYDLPEMELVIDREGFEYWHNTDEAIDIEVPGTELRCTGEIISIEEVDDEEAARVIAANAKANIFFNPIPIIEEPDETDDLVSSPLRDHACLSRTASVTR</sequence>
<keyword evidence="3" id="KW-1185">Reference proteome</keyword>
<dbReference type="AlphaFoldDB" id="A0A9P5H4W6"/>
<proteinExistence type="predicted"/>
<feature type="region of interest" description="Disordered" evidence="1">
    <location>
        <begin position="1"/>
        <end position="51"/>
    </location>
</feature>
<dbReference type="OrthoDB" id="4939762at2759"/>
<organism evidence="2 3">
    <name type="scientific">Cylindrodendrum hubeiense</name>
    <dbReference type="NCBI Taxonomy" id="595255"/>
    <lineage>
        <taxon>Eukaryota</taxon>
        <taxon>Fungi</taxon>
        <taxon>Dikarya</taxon>
        <taxon>Ascomycota</taxon>
        <taxon>Pezizomycotina</taxon>
        <taxon>Sordariomycetes</taxon>
        <taxon>Hypocreomycetidae</taxon>
        <taxon>Hypocreales</taxon>
        <taxon>Nectriaceae</taxon>
        <taxon>Cylindrodendrum</taxon>
    </lineage>
</organism>
<evidence type="ECO:0000313" key="2">
    <source>
        <dbReference type="EMBL" id="KAF7542481.1"/>
    </source>
</evidence>
<name>A0A9P5H4W6_9HYPO</name>
<dbReference type="Proteomes" id="UP000722485">
    <property type="component" value="Unassembled WGS sequence"/>
</dbReference>
<dbReference type="EMBL" id="JAANBB010000441">
    <property type="protein sequence ID" value="KAF7542481.1"/>
    <property type="molecule type" value="Genomic_DNA"/>
</dbReference>
<evidence type="ECO:0000256" key="1">
    <source>
        <dbReference type="SAM" id="MobiDB-lite"/>
    </source>
</evidence>
<gene>
    <name evidence="2" type="ORF">G7Z17_g11529</name>
</gene>
<feature type="region of interest" description="Disordered" evidence="1">
    <location>
        <begin position="225"/>
        <end position="268"/>
    </location>
</feature>
<evidence type="ECO:0000313" key="3">
    <source>
        <dbReference type="Proteomes" id="UP000722485"/>
    </source>
</evidence>
<feature type="compositionally biased region" description="Polar residues" evidence="1">
    <location>
        <begin position="36"/>
        <end position="51"/>
    </location>
</feature>
<accession>A0A9P5H4W6</accession>
<protein>
    <submittedName>
        <fullName evidence="2">Uncharacterized protein</fullName>
    </submittedName>
</protein>
<feature type="compositionally biased region" description="Acidic residues" evidence="1">
    <location>
        <begin position="243"/>
        <end position="257"/>
    </location>
</feature>